<name>S9S0Y3_9RHOB</name>
<evidence type="ECO:0000313" key="2">
    <source>
        <dbReference type="EMBL" id="EPX83895.1"/>
    </source>
</evidence>
<proteinExistence type="predicted"/>
<gene>
    <name evidence="2" type="ORF">Salmuc_01670</name>
</gene>
<organism evidence="2 3">
    <name type="scientific">Salipiger mucosus DSM 16094</name>
    <dbReference type="NCBI Taxonomy" id="1123237"/>
    <lineage>
        <taxon>Bacteria</taxon>
        <taxon>Pseudomonadati</taxon>
        <taxon>Pseudomonadota</taxon>
        <taxon>Alphaproteobacteria</taxon>
        <taxon>Rhodobacterales</taxon>
        <taxon>Roseobacteraceae</taxon>
        <taxon>Salipiger</taxon>
    </lineage>
</organism>
<reference evidence="3" key="1">
    <citation type="journal article" date="2014" name="Stand. Genomic Sci.">
        <title>Genome sequence of the exopolysaccharide-producing Salipiger mucosus type strain (DSM 16094(T)), a moderately halophilic member of the Roseobacter clade.</title>
        <authorList>
            <person name="Riedel T."/>
            <person name="Spring S."/>
            <person name="Fiebig A."/>
            <person name="Petersen J."/>
            <person name="Kyrpides N.C."/>
            <person name="Goker M."/>
            <person name="Klenk H.P."/>
        </authorList>
    </citation>
    <scope>NUCLEOTIDE SEQUENCE [LARGE SCALE GENOMIC DNA]</scope>
    <source>
        <strain evidence="3">DSM 16094</strain>
    </source>
</reference>
<evidence type="ECO:0000313" key="3">
    <source>
        <dbReference type="Proteomes" id="UP000015347"/>
    </source>
</evidence>
<dbReference type="EMBL" id="APVH01000013">
    <property type="protein sequence ID" value="EPX83895.1"/>
    <property type="molecule type" value="Genomic_DNA"/>
</dbReference>
<comment type="caution">
    <text evidence="2">The sequence shown here is derived from an EMBL/GenBank/DDBJ whole genome shotgun (WGS) entry which is preliminary data.</text>
</comment>
<feature type="region of interest" description="Disordered" evidence="1">
    <location>
        <begin position="39"/>
        <end position="75"/>
    </location>
</feature>
<accession>S9S0Y3</accession>
<dbReference type="Proteomes" id="UP000015347">
    <property type="component" value="Unassembled WGS sequence"/>
</dbReference>
<keyword evidence="3" id="KW-1185">Reference proteome</keyword>
<protein>
    <submittedName>
        <fullName evidence="2">Uncharacterized protein</fullName>
    </submittedName>
</protein>
<evidence type="ECO:0000256" key="1">
    <source>
        <dbReference type="SAM" id="MobiDB-lite"/>
    </source>
</evidence>
<dbReference type="HOGENOM" id="CLU_2668923_0_0_5"/>
<sequence>MTVVMAARTPSDYALVNSMLFSRMAVDFPLRAHRTRTGKFRISVSETPDPLRPTKQGPAPRRRMKRGELIHDHRY</sequence>
<feature type="compositionally biased region" description="Basic and acidic residues" evidence="1">
    <location>
        <begin position="66"/>
        <end position="75"/>
    </location>
</feature>
<dbReference type="AlphaFoldDB" id="S9S0Y3"/>